<keyword evidence="2" id="KW-1185">Reference proteome</keyword>
<gene>
    <name evidence="1" type="ORF">RI543_004963</name>
</gene>
<proteinExistence type="predicted"/>
<dbReference type="Proteomes" id="UP001306508">
    <property type="component" value="Unassembled WGS sequence"/>
</dbReference>
<evidence type="ECO:0000313" key="1">
    <source>
        <dbReference type="EMBL" id="KAK5773655.1"/>
    </source>
</evidence>
<dbReference type="AlphaFoldDB" id="A0AAN8A751"/>
<dbReference type="EMBL" id="JAWIZZ010000071">
    <property type="protein sequence ID" value="KAK5773655.1"/>
    <property type="molecule type" value="Genomic_DNA"/>
</dbReference>
<accession>A0AAN8A751</accession>
<name>A0AAN8A751_9SACH</name>
<organism evidence="1 2">
    <name type="scientific">Arxiozyma heterogenica</name>
    <dbReference type="NCBI Taxonomy" id="278026"/>
    <lineage>
        <taxon>Eukaryota</taxon>
        <taxon>Fungi</taxon>
        <taxon>Dikarya</taxon>
        <taxon>Ascomycota</taxon>
        <taxon>Saccharomycotina</taxon>
        <taxon>Saccharomycetes</taxon>
        <taxon>Saccharomycetales</taxon>
        <taxon>Saccharomycetaceae</taxon>
        <taxon>Arxiozyma</taxon>
    </lineage>
</organism>
<reference evidence="2" key="1">
    <citation type="submission" date="2023-07" db="EMBL/GenBank/DDBJ databases">
        <title>A draft genome of Kazachstania heterogenica Y-27499.</title>
        <authorList>
            <person name="Donic C."/>
            <person name="Kralova J.S."/>
            <person name="Fidel L."/>
            <person name="Ben-Dor S."/>
            <person name="Jung S."/>
        </authorList>
    </citation>
    <scope>NUCLEOTIDE SEQUENCE [LARGE SCALE GENOMIC DNA]</scope>
    <source>
        <strain evidence="2">Y27499</strain>
    </source>
</reference>
<evidence type="ECO:0000313" key="2">
    <source>
        <dbReference type="Proteomes" id="UP001306508"/>
    </source>
</evidence>
<protein>
    <submittedName>
        <fullName evidence="1">Uncharacterized protein</fullName>
    </submittedName>
</protein>
<comment type="caution">
    <text evidence="1">The sequence shown here is derived from an EMBL/GenBank/DDBJ whole genome shotgun (WGS) entry which is preliminary data.</text>
</comment>
<sequence length="289" mass="33768">MQTVNLNLKTPIIKTLKPIYKGKPRLKDYSDKQKSNSNIQFIDENDELYDLYVHGLDEFNSLLMDESLSRIGQHSCFSNCLNTSNVEVFNEMNPSLSNIDDGHIQELSYIVEEESQERIFSSNNSFIIDLSMLHESSNSFGQNQFDCSPFRYVCNYENQLDQGGVINSIISNSIGDKMLMFPQELEYQELSKLISNMDKMMYYLFGKDKFNFFQLSKQRDQFYDFPFLSLMKPLVFPGYEIEYDNDNKNEDESYVESNKFNEDNEILIDYSSSEIRDELNDINHSEGLV</sequence>